<name>A0A918JG92_9ALTE</name>
<dbReference type="AlphaFoldDB" id="A0A918JG92"/>
<proteinExistence type="predicted"/>
<dbReference type="RefSeq" id="WP_189404776.1">
    <property type="nucleotide sequence ID" value="NZ_BMXP01000002.1"/>
</dbReference>
<comment type="caution">
    <text evidence="1">The sequence shown here is derived from an EMBL/GenBank/DDBJ whole genome shotgun (WGS) entry which is preliminary data.</text>
</comment>
<accession>A0A918JG92</accession>
<protein>
    <submittedName>
        <fullName evidence="1">Uncharacterized protein</fullName>
    </submittedName>
</protein>
<reference evidence="1" key="1">
    <citation type="journal article" date="2014" name="Int. J. Syst. Evol. Microbiol.">
        <title>Complete genome sequence of Corynebacterium casei LMG S-19264T (=DSM 44701T), isolated from a smear-ripened cheese.</title>
        <authorList>
            <consortium name="US DOE Joint Genome Institute (JGI-PGF)"/>
            <person name="Walter F."/>
            <person name="Albersmeier A."/>
            <person name="Kalinowski J."/>
            <person name="Ruckert C."/>
        </authorList>
    </citation>
    <scope>NUCLEOTIDE SEQUENCE</scope>
    <source>
        <strain evidence="1">KCTC 22164</strain>
    </source>
</reference>
<dbReference type="Proteomes" id="UP000631300">
    <property type="component" value="Unassembled WGS sequence"/>
</dbReference>
<reference evidence="1" key="2">
    <citation type="submission" date="2020-09" db="EMBL/GenBank/DDBJ databases">
        <authorList>
            <person name="Sun Q."/>
            <person name="Kim S."/>
        </authorList>
    </citation>
    <scope>NUCLEOTIDE SEQUENCE</scope>
    <source>
        <strain evidence="1">KCTC 22164</strain>
    </source>
</reference>
<dbReference type="EMBL" id="BMXP01000002">
    <property type="protein sequence ID" value="GGW79516.1"/>
    <property type="molecule type" value="Genomic_DNA"/>
</dbReference>
<evidence type="ECO:0000313" key="2">
    <source>
        <dbReference type="Proteomes" id="UP000631300"/>
    </source>
</evidence>
<gene>
    <name evidence="1" type="ORF">GCM10007391_10380</name>
</gene>
<sequence>MMITRSLLTVFAGVLLVGALIAVTVMWIEAKKEVMYLCGNFSPGVTKKSVFRQLDTANLLTYDTRFTANGSTTIARSPLHLDGLHCRIYFTKDERVAHAQMMLK</sequence>
<keyword evidence="2" id="KW-1185">Reference proteome</keyword>
<organism evidence="1 2">
    <name type="scientific">Alteromonas halophila</name>
    <dbReference type="NCBI Taxonomy" id="516698"/>
    <lineage>
        <taxon>Bacteria</taxon>
        <taxon>Pseudomonadati</taxon>
        <taxon>Pseudomonadota</taxon>
        <taxon>Gammaproteobacteria</taxon>
        <taxon>Alteromonadales</taxon>
        <taxon>Alteromonadaceae</taxon>
        <taxon>Alteromonas/Salinimonas group</taxon>
        <taxon>Alteromonas</taxon>
    </lineage>
</organism>
<evidence type="ECO:0000313" key="1">
    <source>
        <dbReference type="EMBL" id="GGW79516.1"/>
    </source>
</evidence>